<feature type="region of interest" description="Disordered" evidence="1">
    <location>
        <begin position="294"/>
        <end position="316"/>
    </location>
</feature>
<dbReference type="EMBL" id="CAJVPY010020080">
    <property type="protein sequence ID" value="CAG8774129.1"/>
    <property type="molecule type" value="Genomic_DNA"/>
</dbReference>
<evidence type="ECO:0000313" key="3">
    <source>
        <dbReference type="Proteomes" id="UP000789405"/>
    </source>
</evidence>
<dbReference type="OrthoDB" id="2354640at2759"/>
<proteinExistence type="predicted"/>
<protein>
    <submittedName>
        <fullName evidence="2">27317_t:CDS:1</fullName>
    </submittedName>
</protein>
<organism evidence="2 3">
    <name type="scientific">Dentiscutata erythropus</name>
    <dbReference type="NCBI Taxonomy" id="1348616"/>
    <lineage>
        <taxon>Eukaryota</taxon>
        <taxon>Fungi</taxon>
        <taxon>Fungi incertae sedis</taxon>
        <taxon>Mucoromycota</taxon>
        <taxon>Glomeromycotina</taxon>
        <taxon>Glomeromycetes</taxon>
        <taxon>Diversisporales</taxon>
        <taxon>Gigasporaceae</taxon>
        <taxon>Dentiscutata</taxon>
    </lineage>
</organism>
<sequence>QRRDMAKPSKLSKWLRSGVIERNIKNTFSATLNALYNVCPLEISRRSLRDSLHDILYKDPDFRKKSQAHTTIFGWFEDEKLSTSSTSSKLPKGTTIFKKTRLYSSTVYGPCGTVNNHSTRTTRESSPEVQQNFSFTENEQGAVIEPFVNLAEKAIYEFLVKNESVIPLEVVERFVAKQRPPVSTDFNNADLLCMLNFLIENITIFLKKSVFHGRFKANPVELLTNFKMNVRNKLAHGIVINEKGRWSDHALQHVTILACEVIICLGGNYEDVSAKKENVDREITKRWVNKASQEKKLDVAPGDKENVDPSQKRKLDETLDNIENIDTPRKKKADDLNFGEITDLTLDILGELEETEKDDKKKMLKLAMDENECILLYNTIMALSVFVSIEFEDEESRRMKIRVGVVSLGADCFSKGEIKSAFAWKRNCDHVITNILKKWCYYIWRGVVSSGLVGLTEDK</sequence>
<dbReference type="AlphaFoldDB" id="A0A9N9JCI1"/>
<reference evidence="2" key="1">
    <citation type="submission" date="2021-06" db="EMBL/GenBank/DDBJ databases">
        <authorList>
            <person name="Kallberg Y."/>
            <person name="Tangrot J."/>
            <person name="Rosling A."/>
        </authorList>
    </citation>
    <scope>NUCLEOTIDE SEQUENCE</scope>
    <source>
        <strain evidence="2">MA453B</strain>
    </source>
</reference>
<evidence type="ECO:0000256" key="1">
    <source>
        <dbReference type="SAM" id="MobiDB-lite"/>
    </source>
</evidence>
<dbReference type="Proteomes" id="UP000789405">
    <property type="component" value="Unassembled WGS sequence"/>
</dbReference>
<gene>
    <name evidence="2" type="ORF">DERYTH_LOCUS18982</name>
</gene>
<comment type="caution">
    <text evidence="2">The sequence shown here is derived from an EMBL/GenBank/DDBJ whole genome shotgun (WGS) entry which is preliminary data.</text>
</comment>
<evidence type="ECO:0000313" key="2">
    <source>
        <dbReference type="EMBL" id="CAG8774129.1"/>
    </source>
</evidence>
<feature type="non-terminal residue" evidence="2">
    <location>
        <position position="1"/>
    </location>
</feature>
<accession>A0A9N9JCI1</accession>
<keyword evidence="3" id="KW-1185">Reference proteome</keyword>
<name>A0A9N9JCI1_9GLOM</name>